<protein>
    <submittedName>
        <fullName evidence="2">Uncharacterized protein</fullName>
    </submittedName>
</protein>
<dbReference type="Proteomes" id="UP000321776">
    <property type="component" value="Unassembled WGS sequence"/>
</dbReference>
<reference evidence="1 4" key="3">
    <citation type="submission" date="2024-01" db="EMBL/GenBank/DDBJ databases">
        <title>The diversity of rhizobia nodulating Mimosa spp. in eleven states of Brazil covering several biomes is determined by host plant, location, and edaphic factors.</title>
        <authorList>
            <person name="Rouws L."/>
            <person name="Barauna A."/>
            <person name="Beukes C."/>
            <person name="De Faria S.M."/>
            <person name="Gross E."/>
            <person name="Dos Reis Junior F.B."/>
            <person name="Simon M."/>
            <person name="Maluk M."/>
            <person name="Odee D.W."/>
            <person name="Kenicer G."/>
            <person name="Young J.P.W."/>
            <person name="Reis V.M."/>
            <person name="Zilli J."/>
            <person name="James E.K."/>
        </authorList>
    </citation>
    <scope>NUCLEOTIDE SEQUENCE [LARGE SCALE GENOMIC DNA]</scope>
    <source>
        <strain evidence="1 4">JPY530</strain>
    </source>
</reference>
<evidence type="ECO:0000313" key="2">
    <source>
        <dbReference type="EMBL" id="TXC87006.1"/>
    </source>
</evidence>
<name>A0A5C6VR01_9BURK</name>
<gene>
    <name evidence="2" type="ORF">FRZ40_05115</name>
    <name evidence="1" type="ORF">V4C56_26800</name>
</gene>
<evidence type="ECO:0000313" key="3">
    <source>
        <dbReference type="Proteomes" id="UP000321776"/>
    </source>
</evidence>
<dbReference type="EMBL" id="JAZHGA010000022">
    <property type="protein sequence ID" value="MEM5343218.1"/>
    <property type="molecule type" value="Genomic_DNA"/>
</dbReference>
<comment type="caution">
    <text evidence="2">The sequence shown here is derived from an EMBL/GenBank/DDBJ whole genome shotgun (WGS) entry which is preliminary data.</text>
</comment>
<accession>A0A5C6VR01</accession>
<evidence type="ECO:0000313" key="1">
    <source>
        <dbReference type="EMBL" id="MEM5343218.1"/>
    </source>
</evidence>
<reference evidence="2 3" key="1">
    <citation type="journal article" date="2018" name="Int. J. Syst. Evol. Microbiol.">
        <title>Paraburkholderia azotifigens sp. nov., a nitrogen-fixing bacterium isolated from paddy soil.</title>
        <authorList>
            <person name="Choi G.M."/>
            <person name="Im W.T."/>
        </authorList>
    </citation>
    <scope>NUCLEOTIDE SEQUENCE [LARGE SCALE GENOMIC DNA]</scope>
    <source>
        <strain evidence="2 3">NF 2-5-3</strain>
    </source>
</reference>
<proteinExistence type="predicted"/>
<keyword evidence="4" id="KW-1185">Reference proteome</keyword>
<organism evidence="2 3">
    <name type="scientific">Paraburkholderia azotifigens</name>
    <dbReference type="NCBI Taxonomy" id="2057004"/>
    <lineage>
        <taxon>Bacteria</taxon>
        <taxon>Pseudomonadati</taxon>
        <taxon>Pseudomonadota</taxon>
        <taxon>Betaproteobacteria</taxon>
        <taxon>Burkholderiales</taxon>
        <taxon>Burkholderiaceae</taxon>
        <taxon>Paraburkholderia</taxon>
    </lineage>
</organism>
<dbReference type="EMBL" id="VOQS01000001">
    <property type="protein sequence ID" value="TXC87006.1"/>
    <property type="molecule type" value="Genomic_DNA"/>
</dbReference>
<dbReference type="RefSeq" id="WP_147233542.1">
    <property type="nucleotide sequence ID" value="NZ_JAZHFZ010000023.1"/>
</dbReference>
<sequence length="95" mass="10896">MNRSKPLHRRNRQSAALAVIQKAPRHSCRAGRVAPITRRTRQAANLTSVRTRKLRAFETGQIRDNFRQTQPCNGRMALPARQVDRSIPRLTVNKI</sequence>
<dbReference type="AlphaFoldDB" id="A0A5C6VR01"/>
<dbReference type="Proteomes" id="UP001481677">
    <property type="component" value="Unassembled WGS sequence"/>
</dbReference>
<evidence type="ECO:0000313" key="4">
    <source>
        <dbReference type="Proteomes" id="UP001481677"/>
    </source>
</evidence>
<reference evidence="2" key="2">
    <citation type="submission" date="2019-08" db="EMBL/GenBank/DDBJ databases">
        <authorList>
            <person name="Im W.-T."/>
        </authorList>
    </citation>
    <scope>NUCLEOTIDE SEQUENCE</scope>
    <source>
        <strain evidence="2">NF 2-5-3</strain>
    </source>
</reference>